<reference evidence="4 5" key="1">
    <citation type="submission" date="2022-01" db="EMBL/GenBank/DDBJ databases">
        <title>A chromosomal length assembly of Cordylochernes scorpioides.</title>
        <authorList>
            <person name="Zeh D."/>
            <person name="Zeh J."/>
        </authorList>
    </citation>
    <scope>NUCLEOTIDE SEQUENCE [LARGE SCALE GENOMIC DNA]</scope>
    <source>
        <strain evidence="4">IN4F17</strain>
        <tissue evidence="4">Whole Body</tissue>
    </source>
</reference>
<evidence type="ECO:0000313" key="4">
    <source>
        <dbReference type="EMBL" id="UYV66124.1"/>
    </source>
</evidence>
<dbReference type="InterPro" id="IPR000477">
    <property type="entry name" value="RT_dom"/>
</dbReference>
<name>A0ABY6KBF9_9ARAC</name>
<proteinExistence type="predicted"/>
<dbReference type="Gene3D" id="3.30.70.270">
    <property type="match status" value="1"/>
</dbReference>
<protein>
    <submittedName>
        <fullName evidence="4">K02A2.6-like</fullName>
    </submittedName>
</protein>
<dbReference type="PROSITE" id="PS50158">
    <property type="entry name" value="ZF_CCHC"/>
    <property type="match status" value="1"/>
</dbReference>
<dbReference type="EMBL" id="CP092866">
    <property type="protein sequence ID" value="UYV66124.1"/>
    <property type="molecule type" value="Genomic_DNA"/>
</dbReference>
<keyword evidence="1" id="KW-0862">Zinc</keyword>
<evidence type="ECO:0000256" key="2">
    <source>
        <dbReference type="SAM" id="MobiDB-lite"/>
    </source>
</evidence>
<dbReference type="Proteomes" id="UP001235939">
    <property type="component" value="Chromosome 04"/>
</dbReference>
<dbReference type="Pfam" id="PF00078">
    <property type="entry name" value="RVT_1"/>
    <property type="match status" value="1"/>
</dbReference>
<accession>A0ABY6KBF9</accession>
<dbReference type="InterPro" id="IPR001878">
    <property type="entry name" value="Znf_CCHC"/>
</dbReference>
<gene>
    <name evidence="4" type="ORF">LAZ67_4000357</name>
</gene>
<feature type="domain" description="CCHC-type" evidence="3">
    <location>
        <begin position="393"/>
        <end position="406"/>
    </location>
</feature>
<dbReference type="SUPFAM" id="SSF56672">
    <property type="entry name" value="DNA/RNA polymerases"/>
    <property type="match status" value="1"/>
</dbReference>
<keyword evidence="1" id="KW-0479">Metal-binding</keyword>
<evidence type="ECO:0000313" key="5">
    <source>
        <dbReference type="Proteomes" id="UP001235939"/>
    </source>
</evidence>
<feature type="region of interest" description="Disordered" evidence="2">
    <location>
        <begin position="445"/>
        <end position="499"/>
    </location>
</feature>
<dbReference type="Gene3D" id="3.10.10.10">
    <property type="entry name" value="HIV Type 1 Reverse Transcriptase, subunit A, domain 1"/>
    <property type="match status" value="1"/>
</dbReference>
<dbReference type="PANTHER" id="PTHR24559">
    <property type="entry name" value="TRANSPOSON TY3-I GAG-POL POLYPROTEIN"/>
    <property type="match status" value="1"/>
</dbReference>
<keyword evidence="1" id="KW-0863">Zinc-finger</keyword>
<evidence type="ECO:0000256" key="1">
    <source>
        <dbReference type="PROSITE-ProRule" id="PRU00047"/>
    </source>
</evidence>
<dbReference type="InterPro" id="IPR021109">
    <property type="entry name" value="Peptidase_aspartic_dom_sf"/>
</dbReference>
<evidence type="ECO:0000259" key="3">
    <source>
        <dbReference type="PROSITE" id="PS50158"/>
    </source>
</evidence>
<dbReference type="InterPro" id="IPR053134">
    <property type="entry name" value="RNA-dir_DNA_polymerase"/>
</dbReference>
<dbReference type="CDD" id="cd01647">
    <property type="entry name" value="RT_LTR"/>
    <property type="match status" value="1"/>
</dbReference>
<organism evidence="4 5">
    <name type="scientific">Cordylochernes scorpioides</name>
    <dbReference type="NCBI Taxonomy" id="51811"/>
    <lineage>
        <taxon>Eukaryota</taxon>
        <taxon>Metazoa</taxon>
        <taxon>Ecdysozoa</taxon>
        <taxon>Arthropoda</taxon>
        <taxon>Chelicerata</taxon>
        <taxon>Arachnida</taxon>
        <taxon>Pseudoscorpiones</taxon>
        <taxon>Cheliferoidea</taxon>
        <taxon>Chernetidae</taxon>
        <taxon>Cordylochernes</taxon>
    </lineage>
</organism>
<feature type="compositionally biased region" description="Polar residues" evidence="2">
    <location>
        <begin position="472"/>
        <end position="491"/>
    </location>
</feature>
<dbReference type="PANTHER" id="PTHR24559:SF444">
    <property type="entry name" value="REVERSE TRANSCRIPTASE DOMAIN-CONTAINING PROTEIN"/>
    <property type="match status" value="1"/>
</dbReference>
<dbReference type="InterPro" id="IPR043502">
    <property type="entry name" value="DNA/RNA_pol_sf"/>
</dbReference>
<dbReference type="Gene3D" id="2.40.70.10">
    <property type="entry name" value="Acid Proteases"/>
    <property type="match status" value="1"/>
</dbReference>
<feature type="compositionally biased region" description="Low complexity" evidence="2">
    <location>
        <begin position="453"/>
        <end position="465"/>
    </location>
</feature>
<sequence>MLPFAGMYAIELIWDSHEVRRTRAAQDNLNKADFLNCYLDAKTYLLTPTWSSSLPAEERDKCEQLLLSCPKKSLRCLHASPSQQQQYPLSWVCKAAAVGLSKFFCKAAAIAGHENIHFVTSDEVPYPSKGKATEFVHLWLKDFNRVALYNGWDETMCLANVVFFLEGTAKCRFANIEDDLTSWPIFKEKFSEMFGDKEDYSRKIESALKVRAQKPDESIEFYIQDVLNLCRQLNPNISEEDRVGHLMKGVSDDIYRILLTIEVTTTVDFTNHCRQIEKLNKKRISSVRLERIPSVATIKDEEAGYTLKDLIREIVKEELQLIPNEQANSISSKSLEKKVLQRAEQSLSPIEKAPVVHSRKAFQNYRCDKQEMGEATERRKTDQFRTEDNIPICFYCNRPGHAVKHCWERRRNYQEREPSIIQDSYYSRRRPGPIYMSDFITPQLDDFERSNSPRRNLPRSSSPYPGHERSTTGRYQSRSPVWISSHSSPQKGTGKLGTRPVRESQTNVLFLHLGKCLLRVGINEFQRTAEFLVLPSYSHDVILGWDFLDSSSAIIDSGQSEILFSEMPNEDPSVARLYLASDDIIPPKIHQEGSCPGHLTWQELRIVLLRVRGNFFWKKSFLSPPLTSPYGMAKPIFGFSELFHPITKIPSQLNTKHKITTGDARPLKRRPYQVSPSERKVIHEEVDRMMEIGVVQPSKSPWTSPVVLVRKRNGSVRFCVDYRGLNKVTKKRGVYPLPRVDDALDCLKRAKIYSTMDLKSGYWQIGVDEADRLKTAFITPDGFFEFKVMPFGLCNPPHQVRKDDGWSPEGLTVDNMFVLSERCHCVRRF</sequence>
<dbReference type="InterPro" id="IPR043128">
    <property type="entry name" value="Rev_trsase/Diguanyl_cyclase"/>
</dbReference>
<keyword evidence="5" id="KW-1185">Reference proteome</keyword>